<feature type="transmembrane region" description="Helical" evidence="5">
    <location>
        <begin position="276"/>
        <end position="299"/>
    </location>
</feature>
<accession>A0A5C5XI76</accession>
<dbReference type="HAMAP" id="MF_00902">
    <property type="entry name" value="TatC"/>
    <property type="match status" value="1"/>
</dbReference>
<evidence type="ECO:0000313" key="6">
    <source>
        <dbReference type="EMBL" id="TWT62504.1"/>
    </source>
</evidence>
<evidence type="ECO:0000256" key="5">
    <source>
        <dbReference type="HAMAP-Rule" id="MF_00902"/>
    </source>
</evidence>
<dbReference type="GO" id="GO:0033281">
    <property type="term" value="C:TAT protein transport complex"/>
    <property type="evidence" value="ECO:0007669"/>
    <property type="project" value="UniProtKB-UniRule"/>
</dbReference>
<dbReference type="OrthoDB" id="9777044at2"/>
<feature type="transmembrane region" description="Helical" evidence="5">
    <location>
        <begin position="189"/>
        <end position="209"/>
    </location>
</feature>
<comment type="caution">
    <text evidence="6">The sequence shown here is derived from an EMBL/GenBank/DDBJ whole genome shotgun (WGS) entry which is preliminary data.</text>
</comment>
<feature type="transmembrane region" description="Helical" evidence="5">
    <location>
        <begin position="23"/>
        <end position="44"/>
    </location>
</feature>
<dbReference type="AlphaFoldDB" id="A0A5C5XI76"/>
<dbReference type="GO" id="GO:0065002">
    <property type="term" value="P:intracellular protein transmembrane transport"/>
    <property type="evidence" value="ECO:0007669"/>
    <property type="project" value="TreeGrafter"/>
</dbReference>
<proteinExistence type="inferred from homology"/>
<comment type="caution">
    <text evidence="5">Lacks conserved residue(s) required for the propagation of feature annotation.</text>
</comment>
<evidence type="ECO:0000256" key="3">
    <source>
        <dbReference type="ARBA" id="ARBA00022989"/>
    </source>
</evidence>
<comment type="subunit">
    <text evidence="5">Forms a complex with TatA.</text>
</comment>
<keyword evidence="5" id="KW-0813">Transport</keyword>
<dbReference type="Pfam" id="PF00902">
    <property type="entry name" value="TatC"/>
    <property type="match status" value="1"/>
</dbReference>
<evidence type="ECO:0000256" key="4">
    <source>
        <dbReference type="ARBA" id="ARBA00023136"/>
    </source>
</evidence>
<dbReference type="PANTHER" id="PTHR30371">
    <property type="entry name" value="SEC-INDEPENDENT PROTEIN TRANSLOCASE PROTEIN TATC"/>
    <property type="match status" value="1"/>
</dbReference>
<dbReference type="InterPro" id="IPR002033">
    <property type="entry name" value="TatC"/>
</dbReference>
<keyword evidence="5" id="KW-0653">Protein transport</keyword>
<dbReference type="Proteomes" id="UP000316095">
    <property type="component" value="Unassembled WGS sequence"/>
</dbReference>
<reference evidence="6 7" key="1">
    <citation type="submission" date="2019-02" db="EMBL/GenBank/DDBJ databases">
        <title>Deep-cultivation of Planctomycetes and their phenomic and genomic characterization uncovers novel biology.</title>
        <authorList>
            <person name="Wiegand S."/>
            <person name="Jogler M."/>
            <person name="Boedeker C."/>
            <person name="Pinto D."/>
            <person name="Vollmers J."/>
            <person name="Rivas-Marin E."/>
            <person name="Kohn T."/>
            <person name="Peeters S.H."/>
            <person name="Heuer A."/>
            <person name="Rast P."/>
            <person name="Oberbeckmann S."/>
            <person name="Bunk B."/>
            <person name="Jeske O."/>
            <person name="Meyerdierks A."/>
            <person name="Storesund J.E."/>
            <person name="Kallscheuer N."/>
            <person name="Luecker S."/>
            <person name="Lage O.M."/>
            <person name="Pohl T."/>
            <person name="Merkel B.J."/>
            <person name="Hornburger P."/>
            <person name="Mueller R.-W."/>
            <person name="Bruemmer F."/>
            <person name="Labrenz M."/>
            <person name="Spormann A.M."/>
            <person name="Op Den Camp H."/>
            <person name="Overmann J."/>
            <person name="Amann R."/>
            <person name="Jetten M.S.M."/>
            <person name="Mascher T."/>
            <person name="Medema M.H."/>
            <person name="Devos D.P."/>
            <person name="Kaster A.-K."/>
            <person name="Ovreas L."/>
            <person name="Rohde M."/>
            <person name="Galperin M.Y."/>
            <person name="Jogler C."/>
        </authorList>
    </citation>
    <scope>NUCLEOTIDE SEQUENCE [LARGE SCALE GENOMIC DNA]</scope>
    <source>
        <strain evidence="6 7">Pan54</strain>
    </source>
</reference>
<comment type="similarity">
    <text evidence="5">Belongs to the TatC family.</text>
</comment>
<dbReference type="PANTHER" id="PTHR30371:SF0">
    <property type="entry name" value="SEC-INDEPENDENT PROTEIN TRANSLOCASE PROTEIN TATC, CHLOROPLASTIC-RELATED"/>
    <property type="match status" value="1"/>
</dbReference>
<keyword evidence="5" id="KW-1003">Cell membrane</keyword>
<keyword evidence="2 5" id="KW-0812">Transmembrane</keyword>
<dbReference type="GO" id="GO:0009977">
    <property type="term" value="F:proton motive force dependent protein transmembrane transporter activity"/>
    <property type="evidence" value="ECO:0007669"/>
    <property type="project" value="TreeGrafter"/>
</dbReference>
<gene>
    <name evidence="6" type="primary">tatC2</name>
    <name evidence="5" type="synonym">tatC</name>
    <name evidence="6" type="ORF">Pan54_32460</name>
</gene>
<keyword evidence="5" id="KW-0811">Translocation</keyword>
<dbReference type="EMBL" id="SJPG01000001">
    <property type="protein sequence ID" value="TWT62504.1"/>
    <property type="molecule type" value="Genomic_DNA"/>
</dbReference>
<feature type="transmembrane region" description="Helical" evidence="5">
    <location>
        <begin position="319"/>
        <end position="348"/>
    </location>
</feature>
<keyword evidence="4 5" id="KW-0472">Membrane</keyword>
<name>A0A5C5XI76_9PLAN</name>
<evidence type="ECO:0000313" key="7">
    <source>
        <dbReference type="Proteomes" id="UP000316095"/>
    </source>
</evidence>
<sequence>MALRSKDLFDDSSMSFGDHLEELRYYLIRALLGVILVSIFTLIFGNKLVALVRSPIDRALIRHGLGEHRIDDLGDDSFIERFVSWTTSLTEGKKKTEEELEEEATGIPRANARLNGPQIDVQIPQADLLNALHKADPGKFPTPVGTSSTDPKAKPAEITLRIRAPEFSIFREVVKKTNRPVTLNVQEAFLTYVKVALVSGVVLSSPWIFFNAWMFVASGLYPHERKFVYLYGSLSLVLFLIGAVFCFYVVFPFILEFLLSFNAWLDVQPQIRLSEWVSFAVFLPLMFGISFQLPLVMVFLNRLNIFTETVYREQRRMAILVIAGLSMILTPSDPASMLLMMFPLIFLYEFGIYLCKLNPAANPFEREGELST</sequence>
<dbReference type="RefSeq" id="WP_146504351.1">
    <property type="nucleotide sequence ID" value="NZ_SJPG01000001.1"/>
</dbReference>
<evidence type="ECO:0000256" key="1">
    <source>
        <dbReference type="ARBA" id="ARBA00004141"/>
    </source>
</evidence>
<protein>
    <recommendedName>
        <fullName evidence="5">Sec-independent protein translocase protein TatC</fullName>
    </recommendedName>
</protein>
<comment type="subcellular location">
    <subcellularLocation>
        <location evidence="5">Cell membrane</location>
        <topology evidence="5">Multi-pass membrane protein</topology>
    </subcellularLocation>
    <subcellularLocation>
        <location evidence="1">Membrane</location>
        <topology evidence="1">Multi-pass membrane protein</topology>
    </subcellularLocation>
</comment>
<evidence type="ECO:0000256" key="2">
    <source>
        <dbReference type="ARBA" id="ARBA00022692"/>
    </source>
</evidence>
<comment type="function">
    <text evidence="5">Part of the twin-arginine translocation (Tat) system that transports large folded proteins containing a characteristic twin-arginine motif in their signal peptide across membranes.</text>
</comment>
<dbReference type="GO" id="GO:0043953">
    <property type="term" value="P:protein transport by the Tat complex"/>
    <property type="evidence" value="ECO:0007669"/>
    <property type="project" value="UniProtKB-UniRule"/>
</dbReference>
<keyword evidence="3 5" id="KW-1133">Transmembrane helix</keyword>
<keyword evidence="7" id="KW-1185">Reference proteome</keyword>
<organism evidence="6 7">
    <name type="scientific">Rubinisphaera italica</name>
    <dbReference type="NCBI Taxonomy" id="2527969"/>
    <lineage>
        <taxon>Bacteria</taxon>
        <taxon>Pseudomonadati</taxon>
        <taxon>Planctomycetota</taxon>
        <taxon>Planctomycetia</taxon>
        <taxon>Planctomycetales</taxon>
        <taxon>Planctomycetaceae</taxon>
        <taxon>Rubinisphaera</taxon>
    </lineage>
</organism>
<feature type="transmembrane region" description="Helical" evidence="5">
    <location>
        <begin position="229"/>
        <end position="255"/>
    </location>
</feature>
<dbReference type="NCBIfam" id="TIGR00945">
    <property type="entry name" value="tatC"/>
    <property type="match status" value="1"/>
</dbReference>